<reference evidence="2 3" key="1">
    <citation type="submission" date="2019-05" db="EMBL/GenBank/DDBJ databases">
        <title>Another draft genome of Portunus trituberculatus and its Hox gene families provides insights of decapod evolution.</title>
        <authorList>
            <person name="Jeong J.-H."/>
            <person name="Song I."/>
            <person name="Kim S."/>
            <person name="Choi T."/>
            <person name="Kim D."/>
            <person name="Ryu S."/>
            <person name="Kim W."/>
        </authorList>
    </citation>
    <scope>NUCLEOTIDE SEQUENCE [LARGE SCALE GENOMIC DNA]</scope>
    <source>
        <tissue evidence="2">Muscle</tissue>
    </source>
</reference>
<accession>A0A5B7CGX8</accession>
<evidence type="ECO:0000313" key="3">
    <source>
        <dbReference type="Proteomes" id="UP000324222"/>
    </source>
</evidence>
<evidence type="ECO:0000256" key="1">
    <source>
        <dbReference type="SAM" id="MobiDB-lite"/>
    </source>
</evidence>
<protein>
    <submittedName>
        <fullName evidence="2">Uncharacterized protein</fullName>
    </submittedName>
</protein>
<dbReference type="AlphaFoldDB" id="A0A5B7CGX8"/>
<organism evidence="2 3">
    <name type="scientific">Portunus trituberculatus</name>
    <name type="common">Swimming crab</name>
    <name type="synonym">Neptunus trituberculatus</name>
    <dbReference type="NCBI Taxonomy" id="210409"/>
    <lineage>
        <taxon>Eukaryota</taxon>
        <taxon>Metazoa</taxon>
        <taxon>Ecdysozoa</taxon>
        <taxon>Arthropoda</taxon>
        <taxon>Crustacea</taxon>
        <taxon>Multicrustacea</taxon>
        <taxon>Malacostraca</taxon>
        <taxon>Eumalacostraca</taxon>
        <taxon>Eucarida</taxon>
        <taxon>Decapoda</taxon>
        <taxon>Pleocyemata</taxon>
        <taxon>Brachyura</taxon>
        <taxon>Eubrachyura</taxon>
        <taxon>Portunoidea</taxon>
        <taxon>Portunidae</taxon>
        <taxon>Portuninae</taxon>
        <taxon>Portunus</taxon>
    </lineage>
</organism>
<sequence length="77" mass="8383">MHRAPQKLPRTTTALLAPGLLLAGSKNLWSYEVVILIGLMAYDDPQASTHDPKEHEDGQPCPPVEGQHKSVPANCLQ</sequence>
<proteinExistence type="predicted"/>
<comment type="caution">
    <text evidence="2">The sequence shown here is derived from an EMBL/GenBank/DDBJ whole genome shotgun (WGS) entry which is preliminary data.</text>
</comment>
<keyword evidence="3" id="KW-1185">Reference proteome</keyword>
<feature type="region of interest" description="Disordered" evidence="1">
    <location>
        <begin position="45"/>
        <end position="77"/>
    </location>
</feature>
<evidence type="ECO:0000313" key="2">
    <source>
        <dbReference type="EMBL" id="MPC08004.1"/>
    </source>
</evidence>
<dbReference type="Proteomes" id="UP000324222">
    <property type="component" value="Unassembled WGS sequence"/>
</dbReference>
<gene>
    <name evidence="2" type="ORF">E2C01_000573</name>
</gene>
<dbReference type="EMBL" id="VSRR010000014">
    <property type="protein sequence ID" value="MPC08004.1"/>
    <property type="molecule type" value="Genomic_DNA"/>
</dbReference>
<name>A0A5B7CGX8_PORTR</name>